<name>A0A2Z2J3A8_CORST</name>
<proteinExistence type="predicted"/>
<keyword evidence="2" id="KW-1133">Transmembrane helix</keyword>
<keyword evidence="2" id="KW-0472">Membrane</keyword>
<evidence type="ECO:0000256" key="2">
    <source>
        <dbReference type="SAM" id="Phobius"/>
    </source>
</evidence>
<feature type="region of interest" description="Disordered" evidence="1">
    <location>
        <begin position="61"/>
        <end position="85"/>
    </location>
</feature>
<evidence type="ECO:0008006" key="5">
    <source>
        <dbReference type="Google" id="ProtNLM"/>
    </source>
</evidence>
<dbReference type="AlphaFoldDB" id="A0A2Z2J3A8"/>
<evidence type="ECO:0000313" key="4">
    <source>
        <dbReference type="Proteomes" id="UP000250197"/>
    </source>
</evidence>
<accession>A0A2Z2J3A8</accession>
<dbReference type="RefSeq" id="WP_086891221.1">
    <property type="nucleotide sequence ID" value="NZ_CP021252.1"/>
</dbReference>
<evidence type="ECO:0000256" key="1">
    <source>
        <dbReference type="SAM" id="MobiDB-lite"/>
    </source>
</evidence>
<protein>
    <recommendedName>
        <fullName evidence="5">Cell wall hydrolase interfering with FtsZ ring assembly</fullName>
    </recommendedName>
</protein>
<dbReference type="EMBL" id="CP021252">
    <property type="protein sequence ID" value="ART21111.1"/>
    <property type="molecule type" value="Genomic_DNA"/>
</dbReference>
<dbReference type="Proteomes" id="UP000250197">
    <property type="component" value="Chromosome"/>
</dbReference>
<evidence type="ECO:0000313" key="3">
    <source>
        <dbReference type="EMBL" id="ART21111.1"/>
    </source>
</evidence>
<reference evidence="3 4" key="1">
    <citation type="submission" date="2017-05" db="EMBL/GenBank/DDBJ databases">
        <title>Complete genome sequence of Corynebacterium striatum KC-Na-1 isolated from Neophocaena asiaeorientalis in Korea.</title>
        <authorList>
            <person name="Kim J.H."/>
            <person name="Lee K."/>
        </authorList>
    </citation>
    <scope>NUCLEOTIDE SEQUENCE [LARGE SCALE GENOMIC DNA]</scope>
    <source>
        <strain evidence="3 4">KC-Na-01</strain>
    </source>
</reference>
<keyword evidence="2" id="KW-0812">Transmembrane</keyword>
<organism evidence="3 4">
    <name type="scientific">Corynebacterium striatum</name>
    <dbReference type="NCBI Taxonomy" id="43770"/>
    <lineage>
        <taxon>Bacteria</taxon>
        <taxon>Bacillati</taxon>
        <taxon>Actinomycetota</taxon>
        <taxon>Actinomycetes</taxon>
        <taxon>Mycobacteriales</taxon>
        <taxon>Corynebacteriaceae</taxon>
        <taxon>Corynebacterium</taxon>
    </lineage>
</organism>
<dbReference type="KEGG" id="cstr:CBE89_06025"/>
<gene>
    <name evidence="3" type="ORF">CBE89_06025</name>
</gene>
<feature type="transmembrane region" description="Helical" evidence="2">
    <location>
        <begin position="91"/>
        <end position="110"/>
    </location>
</feature>
<sequence>MAIVLNSNNKQANYSKSSRAYRASVVPAASVWDADASARYGASRSPHVRDVRTLSVDNRTYSGVSQRRPRADHAGQHEVANSRENSNRGNYLLGAVFGVAVFVGTVFGGLTADGGAAPQGTQQVVQASVNN</sequence>